<name>A0A0B6ZBC1_9EUPU</name>
<feature type="compositionally biased region" description="Polar residues" evidence="1">
    <location>
        <begin position="45"/>
        <end position="75"/>
    </location>
</feature>
<feature type="non-terminal residue" evidence="2">
    <location>
        <position position="1"/>
    </location>
</feature>
<feature type="compositionally biased region" description="Low complexity" evidence="1">
    <location>
        <begin position="90"/>
        <end position="104"/>
    </location>
</feature>
<proteinExistence type="predicted"/>
<accession>A0A0B6ZBC1</accession>
<dbReference type="EMBL" id="HACG01018130">
    <property type="protein sequence ID" value="CEK64995.1"/>
    <property type="molecule type" value="Transcribed_RNA"/>
</dbReference>
<dbReference type="AlphaFoldDB" id="A0A0B6ZBC1"/>
<feature type="non-terminal residue" evidence="2">
    <location>
        <position position="110"/>
    </location>
</feature>
<reference evidence="2" key="1">
    <citation type="submission" date="2014-12" db="EMBL/GenBank/DDBJ databases">
        <title>Insight into the proteome of Arion vulgaris.</title>
        <authorList>
            <person name="Aradska J."/>
            <person name="Bulat T."/>
            <person name="Smidak R."/>
            <person name="Sarate P."/>
            <person name="Gangsoo J."/>
            <person name="Sialana F."/>
            <person name="Bilban M."/>
            <person name="Lubec G."/>
        </authorList>
    </citation>
    <scope>NUCLEOTIDE SEQUENCE</scope>
    <source>
        <tissue evidence="2">Skin</tissue>
    </source>
</reference>
<evidence type="ECO:0000256" key="1">
    <source>
        <dbReference type="SAM" id="MobiDB-lite"/>
    </source>
</evidence>
<evidence type="ECO:0000313" key="2">
    <source>
        <dbReference type="EMBL" id="CEK64995.1"/>
    </source>
</evidence>
<feature type="region of interest" description="Disordered" evidence="1">
    <location>
        <begin position="1"/>
        <end position="110"/>
    </location>
</feature>
<feature type="compositionally biased region" description="Polar residues" evidence="1">
    <location>
        <begin position="1"/>
        <end position="26"/>
    </location>
</feature>
<protein>
    <submittedName>
        <fullName evidence="2">Uncharacterized protein</fullName>
    </submittedName>
</protein>
<gene>
    <name evidence="2" type="primary">ORF53552</name>
</gene>
<organism evidence="2">
    <name type="scientific">Arion vulgaris</name>
    <dbReference type="NCBI Taxonomy" id="1028688"/>
    <lineage>
        <taxon>Eukaryota</taxon>
        <taxon>Metazoa</taxon>
        <taxon>Spiralia</taxon>
        <taxon>Lophotrochozoa</taxon>
        <taxon>Mollusca</taxon>
        <taxon>Gastropoda</taxon>
        <taxon>Heterobranchia</taxon>
        <taxon>Euthyneura</taxon>
        <taxon>Panpulmonata</taxon>
        <taxon>Eupulmonata</taxon>
        <taxon>Stylommatophora</taxon>
        <taxon>Helicina</taxon>
        <taxon>Arionoidea</taxon>
        <taxon>Arionidae</taxon>
        <taxon>Arion</taxon>
    </lineage>
</organism>
<sequence>PQTGIISQDDSVNTASFRKTNNISTDSSKNKGRGSSSSELEPKTESTGQNARGNNVRSSVGTDSSNNKGRDSSSGGLEPKTDSSEQNARGSSDSSSVGPSPEVSQVLEWE</sequence>